<keyword evidence="1 3" id="KW-0808">Transferase</keyword>
<evidence type="ECO:0000313" key="3">
    <source>
        <dbReference type="EMBL" id="TDL98336.1"/>
    </source>
</evidence>
<dbReference type="EMBL" id="SCWA01000005">
    <property type="protein sequence ID" value="TDL98336.1"/>
    <property type="molecule type" value="Genomic_DNA"/>
</dbReference>
<evidence type="ECO:0000256" key="1">
    <source>
        <dbReference type="ARBA" id="ARBA00022679"/>
    </source>
</evidence>
<dbReference type="InterPro" id="IPR001264">
    <property type="entry name" value="Glyco_trans_51"/>
</dbReference>
<proteinExistence type="predicted"/>
<feature type="domain" description="Glycosyl transferase family 51" evidence="2">
    <location>
        <begin position="36"/>
        <end position="215"/>
    </location>
</feature>
<organism evidence="3 4">
    <name type="scientific">Macrococcus brunensis</name>
    <dbReference type="NCBI Taxonomy" id="198483"/>
    <lineage>
        <taxon>Bacteria</taxon>
        <taxon>Bacillati</taxon>
        <taxon>Bacillota</taxon>
        <taxon>Bacilli</taxon>
        <taxon>Bacillales</taxon>
        <taxon>Staphylococcaceae</taxon>
        <taxon>Macrococcus</taxon>
    </lineage>
</organism>
<dbReference type="PANTHER" id="PTHR32282:SF33">
    <property type="entry name" value="PEPTIDOGLYCAN GLYCOSYLTRANSFERASE"/>
    <property type="match status" value="1"/>
</dbReference>
<evidence type="ECO:0000313" key="4">
    <source>
        <dbReference type="Proteomes" id="UP000295310"/>
    </source>
</evidence>
<dbReference type="OrthoDB" id="9766909at2"/>
<dbReference type="PANTHER" id="PTHR32282">
    <property type="entry name" value="BINDING PROTEIN TRANSPEPTIDASE, PUTATIVE-RELATED"/>
    <property type="match status" value="1"/>
</dbReference>
<dbReference type="Gene3D" id="1.10.3810.10">
    <property type="entry name" value="Biosynthetic peptidoglycan transglycosylase-like"/>
    <property type="match status" value="1"/>
</dbReference>
<gene>
    <name evidence="3" type="ORF">ERX27_04140</name>
</gene>
<reference evidence="3 4" key="1">
    <citation type="submission" date="2019-01" db="EMBL/GenBank/DDBJ databases">
        <title>Draft genome sequences of the type strains of six Macrococcus species.</title>
        <authorList>
            <person name="Mazhar S."/>
            <person name="Altermann E."/>
            <person name="Hill C."/>
            <person name="Mcauliffe O."/>
        </authorList>
    </citation>
    <scope>NUCLEOTIDE SEQUENCE [LARGE SCALE GENOMIC DNA]</scope>
    <source>
        <strain evidence="3 4">CCM4811</strain>
    </source>
</reference>
<evidence type="ECO:0000259" key="2">
    <source>
        <dbReference type="Pfam" id="PF00912"/>
    </source>
</evidence>
<name>A0A4V3BDJ6_9STAP</name>
<keyword evidence="4" id="KW-1185">Reference proteome</keyword>
<sequence>MKKIGCGLLIVIIVLVLAVSGFFYFKTASADMNNIKSLQANRYYVSAENMPNYAPAAFIAVEDKRFYRHDGIDWKGTGRSIGIALKNQSASQGGSTITQQLAKNLYLSSEKTLSRKISEMMIAKRIENNYSKSEIISAYLTTIYFGNDIYNIEEAANTYFGTTTDASYTGMPQITVLQSAILASTINAPSTYHPDQFQTDTALQARTRSTLDKMHDQSLITDAQYNEAIAGIPTTN</sequence>
<dbReference type="SUPFAM" id="SSF53955">
    <property type="entry name" value="Lysozyme-like"/>
    <property type="match status" value="1"/>
</dbReference>
<dbReference type="GO" id="GO:0008955">
    <property type="term" value="F:peptidoglycan glycosyltransferase activity"/>
    <property type="evidence" value="ECO:0007669"/>
    <property type="project" value="TreeGrafter"/>
</dbReference>
<dbReference type="Proteomes" id="UP000295310">
    <property type="component" value="Unassembled WGS sequence"/>
</dbReference>
<dbReference type="Pfam" id="PF00912">
    <property type="entry name" value="Transgly"/>
    <property type="match status" value="1"/>
</dbReference>
<dbReference type="InterPro" id="IPR036950">
    <property type="entry name" value="PBP_transglycosylase"/>
</dbReference>
<accession>A0A4V3BDJ6</accession>
<dbReference type="NCBIfam" id="NF010008">
    <property type="entry name" value="PRK13481.1"/>
    <property type="match status" value="1"/>
</dbReference>
<dbReference type="RefSeq" id="WP_133431575.1">
    <property type="nucleotide sequence ID" value="NZ_SCWA01000005.1"/>
</dbReference>
<dbReference type="InterPro" id="IPR050396">
    <property type="entry name" value="Glycosyltr_51/Transpeptidase"/>
</dbReference>
<protein>
    <submittedName>
        <fullName evidence="3">Glycosyltransferase</fullName>
    </submittedName>
</protein>
<comment type="caution">
    <text evidence="3">The sequence shown here is derived from an EMBL/GenBank/DDBJ whole genome shotgun (WGS) entry which is preliminary data.</text>
</comment>
<dbReference type="AlphaFoldDB" id="A0A4V3BDJ6"/>
<dbReference type="InterPro" id="IPR023346">
    <property type="entry name" value="Lysozyme-like_dom_sf"/>
</dbReference>